<name>A0A8E2BEQ5_9HYPH</name>
<dbReference type="InterPro" id="IPR035906">
    <property type="entry name" value="MetI-like_sf"/>
</dbReference>
<keyword evidence="3 8" id="KW-0813">Transport</keyword>
<evidence type="ECO:0000256" key="7">
    <source>
        <dbReference type="ARBA" id="ARBA00023136"/>
    </source>
</evidence>
<evidence type="ECO:0000313" key="12">
    <source>
        <dbReference type="Proteomes" id="UP000532373"/>
    </source>
</evidence>
<evidence type="ECO:0000313" key="11">
    <source>
        <dbReference type="EMBL" id="MBB6468594.1"/>
    </source>
</evidence>
<proteinExistence type="inferred from homology"/>
<dbReference type="InterPro" id="IPR043429">
    <property type="entry name" value="ArtM/GltK/GlnP/TcyL/YhdX-like"/>
</dbReference>
<dbReference type="GO" id="GO:0022857">
    <property type="term" value="F:transmembrane transporter activity"/>
    <property type="evidence" value="ECO:0007669"/>
    <property type="project" value="InterPro"/>
</dbReference>
<dbReference type="Pfam" id="PF00528">
    <property type="entry name" value="BPD_transp_1"/>
    <property type="match status" value="1"/>
</dbReference>
<feature type="region of interest" description="Disordered" evidence="9">
    <location>
        <begin position="299"/>
        <end position="322"/>
    </location>
</feature>
<accession>A0A8E2BEQ5</accession>
<feature type="region of interest" description="Disordered" evidence="9">
    <location>
        <begin position="244"/>
        <end position="265"/>
    </location>
</feature>
<gene>
    <name evidence="11" type="ORF">HNQ96_004478</name>
</gene>
<evidence type="ECO:0000256" key="8">
    <source>
        <dbReference type="RuleBase" id="RU363032"/>
    </source>
</evidence>
<comment type="subcellular location">
    <subcellularLocation>
        <location evidence="1">Cell inner membrane</location>
        <topology evidence="1">Multi-pass membrane protein</topology>
    </subcellularLocation>
    <subcellularLocation>
        <location evidence="8">Cell membrane</location>
        <topology evidence="8">Multi-pass membrane protein</topology>
    </subcellularLocation>
</comment>
<dbReference type="GO" id="GO:0043190">
    <property type="term" value="C:ATP-binding cassette (ABC) transporter complex"/>
    <property type="evidence" value="ECO:0007669"/>
    <property type="project" value="InterPro"/>
</dbReference>
<comment type="caution">
    <text evidence="11">The sequence shown here is derived from an EMBL/GenBank/DDBJ whole genome shotgun (WGS) entry which is preliminary data.</text>
</comment>
<dbReference type="Proteomes" id="UP000532373">
    <property type="component" value="Unassembled WGS sequence"/>
</dbReference>
<keyword evidence="7 8" id="KW-0472">Membrane</keyword>
<dbReference type="SUPFAM" id="SSF161098">
    <property type="entry name" value="MetI-like"/>
    <property type="match status" value="1"/>
</dbReference>
<dbReference type="InterPro" id="IPR010065">
    <property type="entry name" value="AA_ABC_transptr_permease_3TM"/>
</dbReference>
<evidence type="ECO:0000256" key="3">
    <source>
        <dbReference type="ARBA" id="ARBA00022448"/>
    </source>
</evidence>
<dbReference type="AlphaFoldDB" id="A0A8E2BEQ5"/>
<evidence type="ECO:0000256" key="9">
    <source>
        <dbReference type="SAM" id="MobiDB-lite"/>
    </source>
</evidence>
<evidence type="ECO:0000256" key="1">
    <source>
        <dbReference type="ARBA" id="ARBA00004429"/>
    </source>
</evidence>
<keyword evidence="5 8" id="KW-0812">Transmembrane</keyword>
<reference evidence="11 12" key="1">
    <citation type="submission" date="2020-08" db="EMBL/GenBank/DDBJ databases">
        <title>Genomic Encyclopedia of Type Strains, Phase IV (KMG-IV): sequencing the most valuable type-strain genomes for metagenomic binning, comparative biology and taxonomic classification.</title>
        <authorList>
            <person name="Goeker M."/>
        </authorList>
    </citation>
    <scope>NUCLEOTIDE SEQUENCE [LARGE SCALE GENOMIC DNA]</scope>
    <source>
        <strain evidence="11 12">DSM 17454</strain>
    </source>
</reference>
<feature type="domain" description="ABC transmembrane type-1" evidence="10">
    <location>
        <begin position="14"/>
        <end position="202"/>
    </location>
</feature>
<feature type="transmembrane region" description="Helical" evidence="8">
    <location>
        <begin position="181"/>
        <end position="201"/>
    </location>
</feature>
<comment type="similarity">
    <text evidence="2">Belongs to the binding-protein-dependent transport system permease family. HisMQ subfamily.</text>
</comment>
<evidence type="ECO:0000256" key="2">
    <source>
        <dbReference type="ARBA" id="ARBA00010072"/>
    </source>
</evidence>
<dbReference type="InterPro" id="IPR000515">
    <property type="entry name" value="MetI-like"/>
</dbReference>
<dbReference type="PROSITE" id="PS50928">
    <property type="entry name" value="ABC_TM1"/>
    <property type="match status" value="1"/>
</dbReference>
<dbReference type="PANTHER" id="PTHR30614:SF21">
    <property type="entry name" value="AMINO ACID ABC TRANSPORTER PERMEASE"/>
    <property type="match status" value="1"/>
</dbReference>
<feature type="transmembrane region" description="Helical" evidence="8">
    <location>
        <begin position="20"/>
        <end position="41"/>
    </location>
</feature>
<dbReference type="GO" id="GO:0006865">
    <property type="term" value="P:amino acid transport"/>
    <property type="evidence" value="ECO:0007669"/>
    <property type="project" value="TreeGrafter"/>
</dbReference>
<protein>
    <submittedName>
        <fullName evidence="11">His/Glu/Gln/Arg/opine family amino acid ABC transporter permease subunit</fullName>
    </submittedName>
</protein>
<dbReference type="PANTHER" id="PTHR30614">
    <property type="entry name" value="MEMBRANE COMPONENT OF AMINO ACID ABC TRANSPORTER"/>
    <property type="match status" value="1"/>
</dbReference>
<sequence length="322" mass="34640">MNVVEILLGILQGFRVTALVTLYGLVFAIPFGLVFGVAQYLTTGPARLVVTSIIEFWRSSAVIILLFVFYYALPIAGLALSAMTVSAMVLGLNIGGYASQAVRAGLQALDRGQKEAGHALGLSRSSILLLIELPQALVAMSPTFINQLIQLVKATSLVSLVTLTDMTFRAKEISQIEYDPVPIYLSLLLAYFVVCYPIALFGRWVERRINRTGTAADRHGVPELQPVPTSDGVVELHPGASPGAWHAARRSREPGAAFPRKGPYSRAGQQISRAALRRSAAACGDCACALYEPAPDAVRRTDICPRSGNGQGGARRHDRARP</sequence>
<dbReference type="EMBL" id="JACHGI010000011">
    <property type="protein sequence ID" value="MBB6468594.1"/>
    <property type="molecule type" value="Genomic_DNA"/>
</dbReference>
<keyword evidence="4" id="KW-1003">Cell membrane</keyword>
<dbReference type="CDD" id="cd06261">
    <property type="entry name" value="TM_PBP2"/>
    <property type="match status" value="1"/>
</dbReference>
<dbReference type="NCBIfam" id="TIGR01726">
    <property type="entry name" value="HEQRo_perm_3TM"/>
    <property type="match status" value="1"/>
</dbReference>
<evidence type="ECO:0000256" key="6">
    <source>
        <dbReference type="ARBA" id="ARBA00022989"/>
    </source>
</evidence>
<evidence type="ECO:0000256" key="4">
    <source>
        <dbReference type="ARBA" id="ARBA00022475"/>
    </source>
</evidence>
<organism evidence="11 12">
    <name type="scientific">Aminobacter carboxidus</name>
    <dbReference type="NCBI Taxonomy" id="376165"/>
    <lineage>
        <taxon>Bacteria</taxon>
        <taxon>Pseudomonadati</taxon>
        <taxon>Pseudomonadota</taxon>
        <taxon>Alphaproteobacteria</taxon>
        <taxon>Hyphomicrobiales</taxon>
        <taxon>Phyllobacteriaceae</taxon>
        <taxon>Aminobacter</taxon>
    </lineage>
</organism>
<evidence type="ECO:0000256" key="5">
    <source>
        <dbReference type="ARBA" id="ARBA00022692"/>
    </source>
</evidence>
<dbReference type="Gene3D" id="1.10.3720.10">
    <property type="entry name" value="MetI-like"/>
    <property type="match status" value="1"/>
</dbReference>
<keyword evidence="6 8" id="KW-1133">Transmembrane helix</keyword>
<feature type="transmembrane region" description="Helical" evidence="8">
    <location>
        <begin position="48"/>
        <end position="72"/>
    </location>
</feature>
<evidence type="ECO:0000259" key="10">
    <source>
        <dbReference type="PROSITE" id="PS50928"/>
    </source>
</evidence>